<evidence type="ECO:0000313" key="2">
    <source>
        <dbReference type="Proteomes" id="UP001066276"/>
    </source>
</evidence>
<name>A0AAV7PKL3_PLEWA</name>
<accession>A0AAV7PKL3</accession>
<protein>
    <submittedName>
        <fullName evidence="1">Uncharacterized protein</fullName>
    </submittedName>
</protein>
<keyword evidence="2" id="KW-1185">Reference proteome</keyword>
<comment type="caution">
    <text evidence="1">The sequence shown here is derived from an EMBL/GenBank/DDBJ whole genome shotgun (WGS) entry which is preliminary data.</text>
</comment>
<dbReference type="AlphaFoldDB" id="A0AAV7PKL3"/>
<organism evidence="1 2">
    <name type="scientific">Pleurodeles waltl</name>
    <name type="common">Iberian ribbed newt</name>
    <dbReference type="NCBI Taxonomy" id="8319"/>
    <lineage>
        <taxon>Eukaryota</taxon>
        <taxon>Metazoa</taxon>
        <taxon>Chordata</taxon>
        <taxon>Craniata</taxon>
        <taxon>Vertebrata</taxon>
        <taxon>Euteleostomi</taxon>
        <taxon>Amphibia</taxon>
        <taxon>Batrachia</taxon>
        <taxon>Caudata</taxon>
        <taxon>Salamandroidea</taxon>
        <taxon>Salamandridae</taxon>
        <taxon>Pleurodelinae</taxon>
        <taxon>Pleurodeles</taxon>
    </lineage>
</organism>
<dbReference type="EMBL" id="JANPWB010000011">
    <property type="protein sequence ID" value="KAJ1127399.1"/>
    <property type="molecule type" value="Genomic_DNA"/>
</dbReference>
<proteinExistence type="predicted"/>
<reference evidence="1" key="1">
    <citation type="journal article" date="2022" name="bioRxiv">
        <title>Sequencing and chromosome-scale assembly of the giantPleurodeles waltlgenome.</title>
        <authorList>
            <person name="Brown T."/>
            <person name="Elewa A."/>
            <person name="Iarovenko S."/>
            <person name="Subramanian E."/>
            <person name="Araus A.J."/>
            <person name="Petzold A."/>
            <person name="Susuki M."/>
            <person name="Suzuki K.-i.T."/>
            <person name="Hayashi T."/>
            <person name="Toyoda A."/>
            <person name="Oliveira C."/>
            <person name="Osipova E."/>
            <person name="Leigh N.D."/>
            <person name="Simon A."/>
            <person name="Yun M.H."/>
        </authorList>
    </citation>
    <scope>NUCLEOTIDE SEQUENCE</scope>
    <source>
        <strain evidence="1">20211129_DDA</strain>
        <tissue evidence="1">Liver</tissue>
    </source>
</reference>
<sequence>MRTQRERGRVIQEAVPLSCHAAARDAGHRELLPRPRPEPVFRRVLDHETEGDCEAARSPHLRRILGHGSPDL</sequence>
<dbReference type="Proteomes" id="UP001066276">
    <property type="component" value="Chromosome 7"/>
</dbReference>
<gene>
    <name evidence="1" type="ORF">NDU88_005801</name>
</gene>
<evidence type="ECO:0000313" key="1">
    <source>
        <dbReference type="EMBL" id="KAJ1127399.1"/>
    </source>
</evidence>